<evidence type="ECO:0000313" key="4">
    <source>
        <dbReference type="Proteomes" id="UP000486297"/>
    </source>
</evidence>
<evidence type="ECO:0000313" key="2">
    <source>
        <dbReference type="EMBL" id="MRN38928.1"/>
    </source>
</evidence>
<proteinExistence type="predicted"/>
<dbReference type="InterPro" id="IPR009826">
    <property type="entry name" value="DNA_circ_N"/>
</dbReference>
<organism evidence="2 4">
    <name type="scientific">Neisseria brasiliensis</name>
    <dbReference type="NCBI Taxonomy" id="2666100"/>
    <lineage>
        <taxon>Bacteria</taxon>
        <taxon>Pseudomonadati</taxon>
        <taxon>Pseudomonadota</taxon>
        <taxon>Betaproteobacteria</taxon>
        <taxon>Neisseriales</taxon>
        <taxon>Neisseriaceae</taxon>
        <taxon>Neisseria</taxon>
    </lineage>
</organism>
<dbReference type="EMBL" id="WJXO01000003">
    <property type="protein sequence ID" value="MRN39393.1"/>
    <property type="molecule type" value="Genomic_DNA"/>
</dbReference>
<dbReference type="Pfam" id="PF07157">
    <property type="entry name" value="DNA_circ_N"/>
    <property type="match status" value="1"/>
</dbReference>
<dbReference type="AlphaFoldDB" id="A0A5Q3S2D0"/>
<gene>
    <name evidence="2" type="ORF">GJU80_10700</name>
    <name evidence="3" type="ORF">GJU80_13145</name>
</gene>
<name>A0A5Q3S2D0_9NEIS</name>
<feature type="domain" description="DNA circulation N-terminal" evidence="1">
    <location>
        <begin position="8"/>
        <end position="93"/>
    </location>
</feature>
<accession>A0A5Q3S2D0</accession>
<reference evidence="2" key="1">
    <citation type="journal article" name="Emerg. Infect. Dis.">
        <title>Two cases of a newly characterized neisseria species.</title>
        <authorList>
            <person name="Mustapha M."/>
            <person name="Lemos A.P.S."/>
            <person name="Harrison L.H."/>
            <person name="Vantyne D."/>
            <person name="Sacchi C.T."/>
        </authorList>
    </citation>
    <scope>NUCLEOTIDE SEQUENCE</scope>
    <source>
        <strain evidence="2">N.95.16</strain>
    </source>
</reference>
<dbReference type="RefSeq" id="WP_097784599.1">
    <property type="nucleotide sequence ID" value="NZ_CP046027.1"/>
</dbReference>
<comment type="caution">
    <text evidence="2">The sequence shown here is derived from an EMBL/GenBank/DDBJ whole genome shotgun (WGS) entry which is preliminary data.</text>
</comment>
<evidence type="ECO:0000259" key="1">
    <source>
        <dbReference type="Pfam" id="PF07157"/>
    </source>
</evidence>
<protein>
    <submittedName>
        <fullName evidence="2">Phage morphogenesis protein</fullName>
    </submittedName>
</protein>
<dbReference type="EMBL" id="WJXO01000001">
    <property type="protein sequence ID" value="MRN38928.1"/>
    <property type="molecule type" value="Genomic_DNA"/>
</dbReference>
<sequence length="443" mass="48861">MSGWHTVLQEASFKGVPFDIEHIEERNGKALAEHARPFVSGVDLEDMGNTGREVNISAVFFGRQYSSRLLKLLEALEESGGGVLVHPVWGRMHNMVPASWSYRHEADNVDWAAIDITFREGTEAQPILVFENSFLMALERLIARIDTYRSMAEGFIDSVLAVKGGLSDLWGSALGIYSGLAGSFAAIRSLFGFDDIGWPFKGGSYSQSMFQTASKTAVEQLDELIEAGLRQAADAGAVLDVQSGGLSVRQRFDEAVETAESVLAVPNRLRQDRHGNAVSDLTRLTDKQLQPLRLVLALWVTGALVEMASEMVEDYGEDMSAPDLMQINRAVRHRIQETINTLREVEKQALAEQVSAESVYSACHQTVEALRETAGRLNALVMAAINQKPPLVVRRAPLDGTIHQIAFAFYADIGRADELVRLNPHITHPAFIRRNTLVNAYAK</sequence>
<evidence type="ECO:0000313" key="3">
    <source>
        <dbReference type="EMBL" id="MRN39393.1"/>
    </source>
</evidence>
<keyword evidence="4" id="KW-1185">Reference proteome</keyword>
<dbReference type="Proteomes" id="UP000486297">
    <property type="component" value="Unassembled WGS sequence"/>
</dbReference>